<dbReference type="Pfam" id="PF21530">
    <property type="entry name" value="Pif1_2B_dom"/>
    <property type="match status" value="1"/>
</dbReference>
<dbReference type="EMBL" id="VIIS01000329">
    <property type="protein sequence ID" value="KAF0310251.1"/>
    <property type="molecule type" value="Genomic_DNA"/>
</dbReference>
<evidence type="ECO:0000313" key="6">
    <source>
        <dbReference type="EMBL" id="KAF0314208.1"/>
    </source>
</evidence>
<dbReference type="OrthoDB" id="10046327at2759"/>
<dbReference type="PANTHER" id="PTHR10492">
    <property type="match status" value="1"/>
</dbReference>
<dbReference type="InterPro" id="IPR001177">
    <property type="entry name" value="PPV_DNA_helicase_E1_C"/>
</dbReference>
<keyword evidence="7" id="KW-1185">Reference proteome</keyword>
<keyword evidence="1" id="KW-0547">Nucleotide-binding</keyword>
<dbReference type="Gene3D" id="3.40.50.300">
    <property type="entry name" value="P-loop containing nucleotide triphosphate hydrolases"/>
    <property type="match status" value="1"/>
</dbReference>
<reference evidence="5 7" key="1">
    <citation type="submission" date="2019-07" db="EMBL/GenBank/DDBJ databases">
        <title>Draft genome assembly of a fouling barnacle, Amphibalanus amphitrite (Darwin, 1854): The first reference genome for Thecostraca.</title>
        <authorList>
            <person name="Kim W."/>
        </authorList>
    </citation>
    <scope>NUCLEOTIDE SEQUENCE [LARGE SCALE GENOMIC DNA]</scope>
    <source>
        <strain evidence="5">SNU_AA5</strain>
        <tissue evidence="5">Soma without cirri and trophi</tissue>
    </source>
</reference>
<name>A0A6A4X775_AMPAM</name>
<evidence type="ECO:0000313" key="5">
    <source>
        <dbReference type="EMBL" id="KAF0310251.1"/>
    </source>
</evidence>
<dbReference type="Proteomes" id="UP000440578">
    <property type="component" value="Unassembled WGS sequence"/>
</dbReference>
<dbReference type="GO" id="GO:0006260">
    <property type="term" value="P:DNA replication"/>
    <property type="evidence" value="ECO:0007669"/>
    <property type="project" value="InterPro"/>
</dbReference>
<protein>
    <submittedName>
        <fullName evidence="5">Non-capsid protein NS-1</fullName>
    </submittedName>
</protein>
<keyword evidence="2" id="KW-0067">ATP-binding</keyword>
<evidence type="ECO:0000256" key="1">
    <source>
        <dbReference type="ARBA" id="ARBA00022741"/>
    </source>
</evidence>
<gene>
    <name evidence="5" type="primary">NS1_1</name>
    <name evidence="6" type="synonym">NS1_0</name>
    <name evidence="6" type="ORF">FJT64_015312</name>
    <name evidence="5" type="ORF">FJT64_018719</name>
</gene>
<proteinExistence type="predicted"/>
<accession>A0A6A4X775</accession>
<dbReference type="InterPro" id="IPR014015">
    <property type="entry name" value="Helicase_SF3_DNA-vir"/>
</dbReference>
<dbReference type="Pfam" id="PF00519">
    <property type="entry name" value="PPV_E1_C"/>
    <property type="match status" value="1"/>
</dbReference>
<dbReference type="InterPro" id="IPR027417">
    <property type="entry name" value="P-loop_NTPase"/>
</dbReference>
<dbReference type="AlphaFoldDB" id="A0A6A4X775"/>
<dbReference type="GO" id="GO:0005524">
    <property type="term" value="F:ATP binding"/>
    <property type="evidence" value="ECO:0007669"/>
    <property type="project" value="UniProtKB-KW"/>
</dbReference>
<dbReference type="EMBL" id="VIIS01000039">
    <property type="protein sequence ID" value="KAF0314208.1"/>
    <property type="molecule type" value="Genomic_DNA"/>
</dbReference>
<dbReference type="GO" id="GO:0003678">
    <property type="term" value="F:DNA helicase activity"/>
    <property type="evidence" value="ECO:0007669"/>
    <property type="project" value="InterPro"/>
</dbReference>
<sequence>MDGPDLRGISDDEVVEGMAGQGVTHARRIRRKQLANLPIIVRLQDQEDAVDGDHEAQPLWRGHCNPNDEDASTSASETNRNQRTEQRGRKRQYDEASYIQELVRKYNSTSSSHLINHLTEDEFTTLYNLTPNFRDRVKTVITFENAQRIKRRKAMKFWEVFESELGEFDLDSHTSEGYEWLQELFEANNIEIAEFLAWAEVIGDQKLQKTNTLLLYGPTTTGKTLIMSSLLQLHQPTSLSAMNNASPFYLAQLLNANIAAMEELTISEVNKDDFKKLLGIESMHISVKYETAPELLGRVPVFASTNNVLGGFLPATDRCAIQSRTKTFNLHREIKSTGDRRNIENPLRNPPERITPATWWEAYNRNLGLTDVHFKHITGWPSKGNKYRQTGLELGDGRLPGPEDGFVQLPPELFMDADVTAVIDWVFDGLADHHDDHQWMASRAVLAPRNTRVDAINATVTALFLGEELGDGRLPGPEDGFVQLPPELFMDADVTAVIDWVFDGLADHHDDHQWMASRAVLAPRNTQVDAINAAVTALFPGEEVHLLNADSLEEEAEDELPVPVEYPNTIGAPGLPAHDLALKPGMPLVLLRNLAANDGLCNGASRSTGWQAG</sequence>
<feature type="region of interest" description="Disordered" evidence="3">
    <location>
        <begin position="48"/>
        <end position="93"/>
    </location>
</feature>
<evidence type="ECO:0000256" key="2">
    <source>
        <dbReference type="ARBA" id="ARBA00022840"/>
    </source>
</evidence>
<evidence type="ECO:0000256" key="3">
    <source>
        <dbReference type="SAM" id="MobiDB-lite"/>
    </source>
</evidence>
<evidence type="ECO:0000313" key="7">
    <source>
        <dbReference type="Proteomes" id="UP000440578"/>
    </source>
</evidence>
<dbReference type="InterPro" id="IPR049163">
    <property type="entry name" value="Pif1-like_2B_dom"/>
</dbReference>
<feature type="compositionally biased region" description="Basic and acidic residues" evidence="3">
    <location>
        <begin position="80"/>
        <end position="93"/>
    </location>
</feature>
<comment type="caution">
    <text evidence="5">The sequence shown here is derived from an EMBL/GenBank/DDBJ whole genome shotgun (WGS) entry which is preliminary data.</text>
</comment>
<feature type="domain" description="SF3 helicase" evidence="4">
    <location>
        <begin position="187"/>
        <end position="358"/>
    </location>
</feature>
<dbReference type="PROSITE" id="PS51206">
    <property type="entry name" value="SF3_HELICASE_1"/>
    <property type="match status" value="1"/>
</dbReference>
<dbReference type="GO" id="GO:0003677">
    <property type="term" value="F:DNA binding"/>
    <property type="evidence" value="ECO:0007669"/>
    <property type="project" value="InterPro"/>
</dbReference>
<evidence type="ECO:0000259" key="4">
    <source>
        <dbReference type="PROSITE" id="PS51206"/>
    </source>
</evidence>
<dbReference type="SUPFAM" id="SSF52540">
    <property type="entry name" value="P-loop containing nucleoside triphosphate hydrolases"/>
    <property type="match status" value="1"/>
</dbReference>
<organism evidence="5 7">
    <name type="scientific">Amphibalanus amphitrite</name>
    <name type="common">Striped barnacle</name>
    <name type="synonym">Balanus amphitrite</name>
    <dbReference type="NCBI Taxonomy" id="1232801"/>
    <lineage>
        <taxon>Eukaryota</taxon>
        <taxon>Metazoa</taxon>
        <taxon>Ecdysozoa</taxon>
        <taxon>Arthropoda</taxon>
        <taxon>Crustacea</taxon>
        <taxon>Multicrustacea</taxon>
        <taxon>Cirripedia</taxon>
        <taxon>Thoracica</taxon>
        <taxon>Thoracicalcarea</taxon>
        <taxon>Balanomorpha</taxon>
        <taxon>Balanoidea</taxon>
        <taxon>Balanidae</taxon>
        <taxon>Amphibalaninae</taxon>
        <taxon>Amphibalanus</taxon>
    </lineage>
</organism>